<dbReference type="InterPro" id="IPR004046">
    <property type="entry name" value="GST_C"/>
</dbReference>
<dbReference type="EMBL" id="JAGFMF010011429">
    <property type="protein sequence ID" value="KAG8522948.1"/>
    <property type="molecule type" value="Genomic_DNA"/>
</dbReference>
<organism evidence="2 3">
    <name type="scientific">Galemys pyrenaicus</name>
    <name type="common">Iberian desman</name>
    <name type="synonym">Pyrenean desman</name>
    <dbReference type="NCBI Taxonomy" id="202257"/>
    <lineage>
        <taxon>Eukaryota</taxon>
        <taxon>Metazoa</taxon>
        <taxon>Chordata</taxon>
        <taxon>Craniata</taxon>
        <taxon>Vertebrata</taxon>
        <taxon>Euteleostomi</taxon>
        <taxon>Mammalia</taxon>
        <taxon>Eutheria</taxon>
        <taxon>Laurasiatheria</taxon>
        <taxon>Eulipotyphla</taxon>
        <taxon>Talpidae</taxon>
        <taxon>Galemys</taxon>
    </lineage>
</organism>
<dbReference type="OrthoDB" id="4951845at2759"/>
<name>A0A8J6AL23_GALPY</name>
<sequence length="133" mass="14867">MLMLLADHSQTWKEEVVTVEARWQGPLTASNLGLPLLQIHHPQLHQLQGSQSRLCEDTAWHLKRFETLLCQNQGDQAFVVGDQISFTDYNLLDLLVIHQVPAPFSSPPPDLVPCSCCTLESSPSSRPSWPLPS</sequence>
<accession>A0A8J6AL23</accession>
<dbReference type="AlphaFoldDB" id="A0A8J6AL23"/>
<evidence type="ECO:0000313" key="2">
    <source>
        <dbReference type="EMBL" id="KAG8522948.1"/>
    </source>
</evidence>
<dbReference type="Pfam" id="PF14497">
    <property type="entry name" value="GST_C_3"/>
    <property type="match status" value="1"/>
</dbReference>
<evidence type="ECO:0000313" key="3">
    <source>
        <dbReference type="Proteomes" id="UP000700334"/>
    </source>
</evidence>
<feature type="domain" description="Glutathione S-transferase C-terminal" evidence="1">
    <location>
        <begin position="58"/>
        <end position="98"/>
    </location>
</feature>
<evidence type="ECO:0000259" key="1">
    <source>
        <dbReference type="Pfam" id="PF14497"/>
    </source>
</evidence>
<reference evidence="2" key="1">
    <citation type="journal article" date="2021" name="Evol. Appl.">
        <title>The genome of the Pyrenean desman and the effects of bottlenecks and inbreeding on the genomic landscape of an endangered species.</title>
        <authorList>
            <person name="Escoda L."/>
            <person name="Castresana J."/>
        </authorList>
    </citation>
    <scope>NUCLEOTIDE SEQUENCE</scope>
    <source>
        <strain evidence="2">IBE-C5619</strain>
    </source>
</reference>
<dbReference type="InterPro" id="IPR036282">
    <property type="entry name" value="Glutathione-S-Trfase_C_sf"/>
</dbReference>
<proteinExistence type="predicted"/>
<dbReference type="Gene3D" id="1.20.1050.10">
    <property type="match status" value="1"/>
</dbReference>
<gene>
    <name evidence="2" type="ORF">J0S82_010163</name>
</gene>
<comment type="caution">
    <text evidence="2">The sequence shown here is derived from an EMBL/GenBank/DDBJ whole genome shotgun (WGS) entry which is preliminary data.</text>
</comment>
<protein>
    <submittedName>
        <fullName evidence="2">Glutathione S-transferase P</fullName>
    </submittedName>
</protein>
<keyword evidence="3" id="KW-1185">Reference proteome</keyword>
<feature type="non-terminal residue" evidence="2">
    <location>
        <position position="133"/>
    </location>
</feature>
<dbReference type="Proteomes" id="UP000700334">
    <property type="component" value="Unassembled WGS sequence"/>
</dbReference>
<dbReference type="SUPFAM" id="SSF47616">
    <property type="entry name" value="GST C-terminal domain-like"/>
    <property type="match status" value="1"/>
</dbReference>